<keyword evidence="1" id="KW-0732">Signal</keyword>
<proteinExistence type="predicted"/>
<protein>
    <submittedName>
        <fullName evidence="2">Uncharacterized protein</fullName>
    </submittedName>
</protein>
<keyword evidence="3" id="KW-1185">Reference proteome</keyword>
<comment type="caution">
    <text evidence="2">The sequence shown here is derived from an EMBL/GenBank/DDBJ whole genome shotgun (WGS) entry which is preliminary data.</text>
</comment>
<evidence type="ECO:0000256" key="1">
    <source>
        <dbReference type="SAM" id="SignalP"/>
    </source>
</evidence>
<dbReference type="AlphaFoldDB" id="A0A8K0S250"/>
<gene>
    <name evidence="2" type="ORF">BKA59DRAFT_467033</name>
</gene>
<feature type="chain" id="PRO_5035421357" evidence="1">
    <location>
        <begin position="24"/>
        <end position="80"/>
    </location>
</feature>
<evidence type="ECO:0000313" key="2">
    <source>
        <dbReference type="EMBL" id="KAH7256225.1"/>
    </source>
</evidence>
<reference evidence="2" key="1">
    <citation type="journal article" date="2021" name="Nat. Commun.">
        <title>Genetic determinants of endophytism in the Arabidopsis root mycobiome.</title>
        <authorList>
            <person name="Mesny F."/>
            <person name="Miyauchi S."/>
            <person name="Thiergart T."/>
            <person name="Pickel B."/>
            <person name="Atanasova L."/>
            <person name="Karlsson M."/>
            <person name="Huettel B."/>
            <person name="Barry K.W."/>
            <person name="Haridas S."/>
            <person name="Chen C."/>
            <person name="Bauer D."/>
            <person name="Andreopoulos W."/>
            <person name="Pangilinan J."/>
            <person name="LaButti K."/>
            <person name="Riley R."/>
            <person name="Lipzen A."/>
            <person name="Clum A."/>
            <person name="Drula E."/>
            <person name="Henrissat B."/>
            <person name="Kohler A."/>
            <person name="Grigoriev I.V."/>
            <person name="Martin F.M."/>
            <person name="Hacquard S."/>
        </authorList>
    </citation>
    <scope>NUCLEOTIDE SEQUENCE</scope>
    <source>
        <strain evidence="2">MPI-SDFR-AT-0068</strain>
    </source>
</reference>
<sequence length="80" mass="8886">MGGKDRVIAFFLLLAFLLSFVTCVIHDANLHGRLELECKTGGFQIVAHVNNVDFYAMAVIRNPLADRCAIYHMIPSVVAH</sequence>
<dbReference type="Proteomes" id="UP000813427">
    <property type="component" value="Unassembled WGS sequence"/>
</dbReference>
<name>A0A8K0S250_9HYPO</name>
<organism evidence="2 3">
    <name type="scientific">Fusarium tricinctum</name>
    <dbReference type="NCBI Taxonomy" id="61284"/>
    <lineage>
        <taxon>Eukaryota</taxon>
        <taxon>Fungi</taxon>
        <taxon>Dikarya</taxon>
        <taxon>Ascomycota</taxon>
        <taxon>Pezizomycotina</taxon>
        <taxon>Sordariomycetes</taxon>
        <taxon>Hypocreomycetidae</taxon>
        <taxon>Hypocreales</taxon>
        <taxon>Nectriaceae</taxon>
        <taxon>Fusarium</taxon>
        <taxon>Fusarium tricinctum species complex</taxon>
    </lineage>
</organism>
<evidence type="ECO:0000313" key="3">
    <source>
        <dbReference type="Proteomes" id="UP000813427"/>
    </source>
</evidence>
<accession>A0A8K0S250</accession>
<feature type="signal peptide" evidence="1">
    <location>
        <begin position="1"/>
        <end position="23"/>
    </location>
</feature>
<dbReference type="EMBL" id="JAGPXF010000002">
    <property type="protein sequence ID" value="KAH7256225.1"/>
    <property type="molecule type" value="Genomic_DNA"/>
</dbReference>